<dbReference type="EMBL" id="JBHSQO010000030">
    <property type="protein sequence ID" value="MFC6092586.1"/>
    <property type="molecule type" value="Genomic_DNA"/>
</dbReference>
<dbReference type="Gene3D" id="1.10.10.10">
    <property type="entry name" value="Winged helix-like DNA-binding domain superfamily/Winged helix DNA-binding domain"/>
    <property type="match status" value="1"/>
</dbReference>
<dbReference type="InterPro" id="IPR003018">
    <property type="entry name" value="GAF"/>
</dbReference>
<dbReference type="Pfam" id="PF13185">
    <property type="entry name" value="GAF_2"/>
    <property type="match status" value="1"/>
</dbReference>
<keyword evidence="7" id="KW-1185">Reference proteome</keyword>
<comment type="caution">
    <text evidence="6">The sequence shown here is derived from an EMBL/GenBank/DDBJ whole genome shotgun (WGS) entry which is preliminary data.</text>
</comment>
<dbReference type="Gene3D" id="3.30.450.40">
    <property type="match status" value="1"/>
</dbReference>
<dbReference type="InterPro" id="IPR036388">
    <property type="entry name" value="WH-like_DNA-bd_sf"/>
</dbReference>
<dbReference type="SUPFAM" id="SSF55781">
    <property type="entry name" value="GAF domain-like"/>
    <property type="match status" value="1"/>
</dbReference>
<dbReference type="InterPro" id="IPR005561">
    <property type="entry name" value="ANTAR"/>
</dbReference>
<proteinExistence type="predicted"/>
<protein>
    <submittedName>
        <fullName evidence="6">GAF and ANTAR domain-containing protein</fullName>
    </submittedName>
</protein>
<keyword evidence="4" id="KW-0804">Transcription</keyword>
<evidence type="ECO:0000256" key="3">
    <source>
        <dbReference type="ARBA" id="ARBA00023015"/>
    </source>
</evidence>
<keyword evidence="2" id="KW-0418">Kinase</keyword>
<dbReference type="InterPro" id="IPR029016">
    <property type="entry name" value="GAF-like_dom_sf"/>
</dbReference>
<name>A0ABW1PAK2_9PSEU</name>
<evidence type="ECO:0000256" key="1">
    <source>
        <dbReference type="ARBA" id="ARBA00022679"/>
    </source>
</evidence>
<evidence type="ECO:0000256" key="4">
    <source>
        <dbReference type="ARBA" id="ARBA00023163"/>
    </source>
</evidence>
<dbReference type="SMART" id="SM01012">
    <property type="entry name" value="ANTAR"/>
    <property type="match status" value="1"/>
</dbReference>
<dbReference type="SUPFAM" id="SSF52172">
    <property type="entry name" value="CheY-like"/>
    <property type="match status" value="1"/>
</dbReference>
<accession>A0ABW1PAK2</accession>
<evidence type="ECO:0000259" key="5">
    <source>
        <dbReference type="PROSITE" id="PS50921"/>
    </source>
</evidence>
<dbReference type="RefSeq" id="WP_380638933.1">
    <property type="nucleotide sequence ID" value="NZ_JBHSQO010000030.1"/>
</dbReference>
<dbReference type="Pfam" id="PF03861">
    <property type="entry name" value="ANTAR"/>
    <property type="match status" value="1"/>
</dbReference>
<keyword evidence="1" id="KW-0808">Transferase</keyword>
<evidence type="ECO:0000256" key="2">
    <source>
        <dbReference type="ARBA" id="ARBA00022777"/>
    </source>
</evidence>
<evidence type="ECO:0000313" key="6">
    <source>
        <dbReference type="EMBL" id="MFC6092586.1"/>
    </source>
</evidence>
<keyword evidence="3" id="KW-0805">Transcription regulation</keyword>
<sequence length="248" mass="27263">MTHDVLALAGALAEMARLNDDEAYEATARHFLDHLVASVPGCDLAFISVGREDGGFEVVATTGEPPVSQADPATDGGPLLDVLRYREPRRIEDTRDDDRWPLFTARLALREFRGCLVLPVPSQRPPHAAVTLLSREPHLFDDHAYDIILLITLHAGVAFDNAQLFHDSRRLVENLTTALGTRHTIGLAQGLLMRHFSCDTDGGFALLRRASQHGNSKLRDIAADLVAAHERGSFREALIGHRIGRDLS</sequence>
<dbReference type="PIRSF" id="PIRSF036625">
    <property type="entry name" value="GAF_ANTAR"/>
    <property type="match status" value="1"/>
</dbReference>
<dbReference type="PROSITE" id="PS50921">
    <property type="entry name" value="ANTAR"/>
    <property type="match status" value="1"/>
</dbReference>
<dbReference type="InterPro" id="IPR012074">
    <property type="entry name" value="GAF_ANTAR"/>
</dbReference>
<dbReference type="InterPro" id="IPR011006">
    <property type="entry name" value="CheY-like_superfamily"/>
</dbReference>
<dbReference type="Proteomes" id="UP001596220">
    <property type="component" value="Unassembled WGS sequence"/>
</dbReference>
<evidence type="ECO:0000313" key="7">
    <source>
        <dbReference type="Proteomes" id="UP001596220"/>
    </source>
</evidence>
<gene>
    <name evidence="6" type="ORF">ACFP3R_25205</name>
</gene>
<reference evidence="7" key="1">
    <citation type="journal article" date="2019" name="Int. J. Syst. Evol. Microbiol.">
        <title>The Global Catalogue of Microorganisms (GCM) 10K type strain sequencing project: providing services to taxonomists for standard genome sequencing and annotation.</title>
        <authorList>
            <consortium name="The Broad Institute Genomics Platform"/>
            <consortium name="The Broad Institute Genome Sequencing Center for Infectious Disease"/>
            <person name="Wu L."/>
            <person name="Ma J."/>
        </authorList>
    </citation>
    <scope>NUCLEOTIDE SEQUENCE [LARGE SCALE GENOMIC DNA]</scope>
    <source>
        <strain evidence="7">CGMCC 4.7246</strain>
    </source>
</reference>
<feature type="domain" description="ANTAR" evidence="5">
    <location>
        <begin position="165"/>
        <end position="226"/>
    </location>
</feature>
<organism evidence="6 7">
    <name type="scientific">Saccharothrix lopnurensis</name>
    <dbReference type="NCBI Taxonomy" id="1670621"/>
    <lineage>
        <taxon>Bacteria</taxon>
        <taxon>Bacillati</taxon>
        <taxon>Actinomycetota</taxon>
        <taxon>Actinomycetes</taxon>
        <taxon>Pseudonocardiales</taxon>
        <taxon>Pseudonocardiaceae</taxon>
        <taxon>Saccharothrix</taxon>
    </lineage>
</organism>